<dbReference type="AlphaFoldDB" id="W2RL79"/>
<gene>
    <name evidence="2" type="ORF">HMPREF1541_08757</name>
</gene>
<name>W2RL79_CYPE1</name>
<proteinExistence type="predicted"/>
<dbReference type="OrthoDB" id="14339at2759"/>
<protein>
    <submittedName>
        <fullName evidence="2">Uncharacterized protein</fullName>
    </submittedName>
</protein>
<dbReference type="PANTHER" id="PTHR37332:SF1">
    <property type="entry name" value="ELMO DOMAIN-CONTAINING PROTEIN"/>
    <property type="match status" value="1"/>
</dbReference>
<dbReference type="InParanoid" id="W2RL79"/>
<sequence>MANAEVMAESRERNDIPTPGTANSLFSKFGRSPSRKHKPRPSSESIDPTGVATLRASKSRARPPVQRGITAPDGPTSLNAIAQSEVAARKTSDGALANFQSTDPQPSTAMYGVPALSASDLGQKPQYKYVQSDIPKVPPINGSAVYNPVISVSTNPNTMYQHIHDMSSKRMATLDYMRKAHEGRTFWFNTIKFSQTDISKLPSYTPNRLVRRATNYMILGMSIPAVIDVHPAPHPSHTAGQHGAIAQEYLKSLNALLMEFDAYTQHHPTDGSAASSLSRARLPQMFKRSTTRPRKSSGAIGPELTQTISAPAMPEPGSGHAHQSSIDGGYSTSGFSLSSTQLPLSSATAPGAASFPTTSAFPLPGPHDGPNSTLASNEGPYTHLITPPLPFAPDFYTVFATLCEVLIDVYQRLLQLLGAPDTCTPALSEMFTKVDARIRKVMVGGILKEFETASRDNAKKELMSVQKVVLGGLMA</sequence>
<feature type="region of interest" description="Disordered" evidence="1">
    <location>
        <begin position="308"/>
        <end position="327"/>
    </location>
</feature>
<dbReference type="GeneID" id="19976096"/>
<reference evidence="2 3" key="1">
    <citation type="submission" date="2013-03" db="EMBL/GenBank/DDBJ databases">
        <title>The Genome Sequence of Phialophora europaea CBS 101466.</title>
        <authorList>
            <consortium name="The Broad Institute Genomics Platform"/>
            <person name="Cuomo C."/>
            <person name="de Hoog S."/>
            <person name="Gorbushina A."/>
            <person name="Walker B."/>
            <person name="Young S.K."/>
            <person name="Zeng Q."/>
            <person name="Gargeya S."/>
            <person name="Fitzgerald M."/>
            <person name="Haas B."/>
            <person name="Abouelleil A."/>
            <person name="Allen A.W."/>
            <person name="Alvarado L."/>
            <person name="Arachchi H.M."/>
            <person name="Berlin A.M."/>
            <person name="Chapman S.B."/>
            <person name="Gainer-Dewar J."/>
            <person name="Goldberg J."/>
            <person name="Griggs A."/>
            <person name="Gujja S."/>
            <person name="Hansen M."/>
            <person name="Howarth C."/>
            <person name="Imamovic A."/>
            <person name="Ireland A."/>
            <person name="Larimer J."/>
            <person name="McCowan C."/>
            <person name="Murphy C."/>
            <person name="Pearson M."/>
            <person name="Poon T.W."/>
            <person name="Priest M."/>
            <person name="Roberts A."/>
            <person name="Saif S."/>
            <person name="Shea T."/>
            <person name="Sisk P."/>
            <person name="Sykes S."/>
            <person name="Wortman J."/>
            <person name="Nusbaum C."/>
            <person name="Birren B."/>
        </authorList>
    </citation>
    <scope>NUCLEOTIDE SEQUENCE [LARGE SCALE GENOMIC DNA]</scope>
    <source>
        <strain evidence="2 3">CBS 101466</strain>
    </source>
</reference>
<evidence type="ECO:0000313" key="3">
    <source>
        <dbReference type="Proteomes" id="UP000030752"/>
    </source>
</evidence>
<feature type="region of interest" description="Disordered" evidence="1">
    <location>
        <begin position="1"/>
        <end position="76"/>
    </location>
</feature>
<dbReference type="HOGENOM" id="CLU_017096_2_0_1"/>
<dbReference type="RefSeq" id="XP_008721297.1">
    <property type="nucleotide sequence ID" value="XM_008723075.1"/>
</dbReference>
<evidence type="ECO:0000256" key="1">
    <source>
        <dbReference type="SAM" id="MobiDB-lite"/>
    </source>
</evidence>
<dbReference type="VEuPathDB" id="FungiDB:HMPREF1541_08757"/>
<dbReference type="eggNOG" id="ENOG502S1UN">
    <property type="taxonomic scope" value="Eukaryota"/>
</dbReference>
<dbReference type="STRING" id="1220924.W2RL79"/>
<organism evidence="2 3">
    <name type="scientific">Cyphellophora europaea (strain CBS 101466)</name>
    <name type="common">Phialophora europaea</name>
    <dbReference type="NCBI Taxonomy" id="1220924"/>
    <lineage>
        <taxon>Eukaryota</taxon>
        <taxon>Fungi</taxon>
        <taxon>Dikarya</taxon>
        <taxon>Ascomycota</taxon>
        <taxon>Pezizomycotina</taxon>
        <taxon>Eurotiomycetes</taxon>
        <taxon>Chaetothyriomycetidae</taxon>
        <taxon>Chaetothyriales</taxon>
        <taxon>Cyphellophoraceae</taxon>
        <taxon>Cyphellophora</taxon>
    </lineage>
</organism>
<accession>W2RL79</accession>
<dbReference type="Proteomes" id="UP000030752">
    <property type="component" value="Unassembled WGS sequence"/>
</dbReference>
<dbReference type="EMBL" id="KB822725">
    <property type="protein sequence ID" value="ETN36479.1"/>
    <property type="molecule type" value="Genomic_DNA"/>
</dbReference>
<dbReference type="PANTHER" id="PTHR37332">
    <property type="entry name" value="EXPRESSED PROTEIN"/>
    <property type="match status" value="1"/>
</dbReference>
<evidence type="ECO:0000313" key="2">
    <source>
        <dbReference type="EMBL" id="ETN36479.1"/>
    </source>
</evidence>
<keyword evidence="3" id="KW-1185">Reference proteome</keyword>